<feature type="non-terminal residue" evidence="1">
    <location>
        <position position="78"/>
    </location>
</feature>
<dbReference type="PRINTS" id="PR00702">
    <property type="entry name" value="ACRIFLAVINRP"/>
</dbReference>
<dbReference type="GO" id="GO:0042910">
    <property type="term" value="F:xenobiotic transmembrane transporter activity"/>
    <property type="evidence" value="ECO:0007669"/>
    <property type="project" value="TreeGrafter"/>
</dbReference>
<dbReference type="EMBL" id="JABCLD010001587">
    <property type="protein sequence ID" value="NMU26906.1"/>
    <property type="molecule type" value="Genomic_DNA"/>
</dbReference>
<gene>
    <name evidence="1" type="ORF">HKB21_14910</name>
</gene>
<comment type="caution">
    <text evidence="1">The sequence shown here is derived from an EMBL/GenBank/DDBJ whole genome shotgun (WGS) entry which is preliminary data.</text>
</comment>
<dbReference type="PANTHER" id="PTHR32063:SF13">
    <property type="entry name" value="MULTIDRUG EFFLUX PUMP SUBUNIT ACRB-RELATED"/>
    <property type="match status" value="1"/>
</dbReference>
<proteinExistence type="predicted"/>
<name>A0A7Y0S5R8_VIBPH</name>
<protein>
    <submittedName>
        <fullName evidence="1">Uncharacterized protein</fullName>
    </submittedName>
</protein>
<evidence type="ECO:0000313" key="1">
    <source>
        <dbReference type="EMBL" id="NMU26906.1"/>
    </source>
</evidence>
<accession>A0A7Y0S5R8</accession>
<dbReference type="InterPro" id="IPR001036">
    <property type="entry name" value="Acrflvin-R"/>
</dbReference>
<dbReference type="PANTHER" id="PTHR32063">
    <property type="match status" value="1"/>
</dbReference>
<dbReference type="Gene3D" id="3.30.70.1430">
    <property type="entry name" value="Multidrug efflux transporter AcrB pore domain"/>
    <property type="match status" value="1"/>
</dbReference>
<dbReference type="AlphaFoldDB" id="A0A7Y0S5R8"/>
<evidence type="ECO:0000313" key="2">
    <source>
        <dbReference type="Proteomes" id="UP000555836"/>
    </source>
</evidence>
<organism evidence="1 2">
    <name type="scientific">Vibrio parahaemolyticus</name>
    <dbReference type="NCBI Taxonomy" id="670"/>
    <lineage>
        <taxon>Bacteria</taxon>
        <taxon>Pseudomonadati</taxon>
        <taxon>Pseudomonadota</taxon>
        <taxon>Gammaproteobacteria</taxon>
        <taxon>Vibrionales</taxon>
        <taxon>Vibrionaceae</taxon>
        <taxon>Vibrio</taxon>
    </lineage>
</organism>
<dbReference type="Proteomes" id="UP000555836">
    <property type="component" value="Unassembled WGS sequence"/>
</dbReference>
<dbReference type="Pfam" id="PF00873">
    <property type="entry name" value="ACR_tran"/>
    <property type="match status" value="1"/>
</dbReference>
<reference evidence="1 2" key="1">
    <citation type="submission" date="2020-04" db="EMBL/GenBank/DDBJ databases">
        <title>Whole-genome sequencing of Vibrio spp. from China reveals different genetic environments of blaCTX-M-14 among diverse lineages.</title>
        <authorList>
            <person name="Zheng Z."/>
            <person name="Ye L."/>
            <person name="Chen S."/>
        </authorList>
    </citation>
    <scope>NUCLEOTIDE SEQUENCE [LARGE SCALE GENOMIC DNA]</scope>
    <source>
        <strain evidence="1 2">Vb0574</strain>
    </source>
</reference>
<dbReference type="GO" id="GO:0005886">
    <property type="term" value="C:plasma membrane"/>
    <property type="evidence" value="ECO:0007669"/>
    <property type="project" value="TreeGrafter"/>
</dbReference>
<dbReference type="SUPFAM" id="SSF82693">
    <property type="entry name" value="Multidrug efflux transporter AcrB pore domain, PN1, PN2, PC1 and PC2 subdomains"/>
    <property type="match status" value="1"/>
</dbReference>
<sequence>MARFFIDRPVFAWVLAILTMLAGVMSLFNLPVSQYPTISPTTITISARYPGASAKTVEDSVTQVIEQNMTGLDYLRYL</sequence>